<name>A0A820RS67_9BILA</name>
<comment type="caution">
    <text evidence="1">The sequence shown here is derived from an EMBL/GenBank/DDBJ whole genome shotgun (WGS) entry which is preliminary data.</text>
</comment>
<accession>A0A820RS67</accession>
<gene>
    <name evidence="1" type="ORF">KXQ929_LOCUS53367</name>
</gene>
<reference evidence="1" key="1">
    <citation type="submission" date="2021-02" db="EMBL/GenBank/DDBJ databases">
        <authorList>
            <person name="Nowell W R."/>
        </authorList>
    </citation>
    <scope>NUCLEOTIDE SEQUENCE</scope>
</reference>
<dbReference type="Proteomes" id="UP000663868">
    <property type="component" value="Unassembled WGS sequence"/>
</dbReference>
<protein>
    <submittedName>
        <fullName evidence="1">Uncharacterized protein</fullName>
    </submittedName>
</protein>
<organism evidence="1 2">
    <name type="scientific">Adineta steineri</name>
    <dbReference type="NCBI Taxonomy" id="433720"/>
    <lineage>
        <taxon>Eukaryota</taxon>
        <taxon>Metazoa</taxon>
        <taxon>Spiralia</taxon>
        <taxon>Gnathifera</taxon>
        <taxon>Rotifera</taxon>
        <taxon>Eurotatoria</taxon>
        <taxon>Bdelloidea</taxon>
        <taxon>Adinetida</taxon>
        <taxon>Adinetidae</taxon>
        <taxon>Adineta</taxon>
    </lineage>
</organism>
<evidence type="ECO:0000313" key="2">
    <source>
        <dbReference type="Proteomes" id="UP000663868"/>
    </source>
</evidence>
<dbReference type="EMBL" id="CAJOBB010029993">
    <property type="protein sequence ID" value="CAF4440693.1"/>
    <property type="molecule type" value="Genomic_DNA"/>
</dbReference>
<sequence length="14" mass="1591">DFFTEITSTVTESN</sequence>
<feature type="non-terminal residue" evidence="1">
    <location>
        <position position="1"/>
    </location>
</feature>
<proteinExistence type="predicted"/>
<evidence type="ECO:0000313" key="1">
    <source>
        <dbReference type="EMBL" id="CAF4440693.1"/>
    </source>
</evidence>